<evidence type="ECO:0000313" key="2">
    <source>
        <dbReference type="Proteomes" id="UP000177987"/>
    </source>
</evidence>
<dbReference type="AlphaFoldDB" id="A0A1G2SDE8"/>
<dbReference type="STRING" id="1802727.A2937_02200"/>
<comment type="caution">
    <text evidence="1">The sequence shown here is derived from an EMBL/GenBank/DDBJ whole genome shotgun (WGS) entry which is preliminary data.</text>
</comment>
<gene>
    <name evidence="1" type="ORF">A2937_02200</name>
</gene>
<organism evidence="1 2">
    <name type="scientific">Candidatus Yonathbacteria bacterium RIFCSPLOWO2_01_FULL_47_33b</name>
    <dbReference type="NCBI Taxonomy" id="1802727"/>
    <lineage>
        <taxon>Bacteria</taxon>
        <taxon>Candidatus Yonathiibacteriota</taxon>
    </lineage>
</organism>
<name>A0A1G2SDE8_9BACT</name>
<evidence type="ECO:0000313" key="1">
    <source>
        <dbReference type="EMBL" id="OHA82995.1"/>
    </source>
</evidence>
<sequence>MAEREAEVKFIGLVVVRNTKCYTFYMAKDWTKLYKKYKGMWVALDSDEETVLGFGVTVKEAVSKAKLKTTHMPFLTRVPTTLDAYIGAL</sequence>
<proteinExistence type="predicted"/>
<protein>
    <submittedName>
        <fullName evidence="1">Uncharacterized protein</fullName>
    </submittedName>
</protein>
<dbReference type="Proteomes" id="UP000177987">
    <property type="component" value="Unassembled WGS sequence"/>
</dbReference>
<accession>A0A1G2SDE8</accession>
<reference evidence="1 2" key="1">
    <citation type="journal article" date="2016" name="Nat. Commun.">
        <title>Thousands of microbial genomes shed light on interconnected biogeochemical processes in an aquifer system.</title>
        <authorList>
            <person name="Anantharaman K."/>
            <person name="Brown C.T."/>
            <person name="Hug L.A."/>
            <person name="Sharon I."/>
            <person name="Castelle C.J."/>
            <person name="Probst A.J."/>
            <person name="Thomas B.C."/>
            <person name="Singh A."/>
            <person name="Wilkins M.J."/>
            <person name="Karaoz U."/>
            <person name="Brodie E.L."/>
            <person name="Williams K.H."/>
            <person name="Hubbard S.S."/>
            <person name="Banfield J.F."/>
        </authorList>
    </citation>
    <scope>NUCLEOTIDE SEQUENCE [LARGE SCALE GENOMIC DNA]</scope>
</reference>
<dbReference type="EMBL" id="MHUW01000021">
    <property type="protein sequence ID" value="OHA82995.1"/>
    <property type="molecule type" value="Genomic_DNA"/>
</dbReference>